<keyword evidence="2" id="KW-1185">Reference proteome</keyword>
<proteinExistence type="predicted"/>
<dbReference type="EMBL" id="JAHYIQ010000016">
    <property type="protein sequence ID" value="KAK1125344.1"/>
    <property type="molecule type" value="Genomic_DNA"/>
</dbReference>
<dbReference type="Proteomes" id="UP001177670">
    <property type="component" value="Unassembled WGS sequence"/>
</dbReference>
<sequence length="109" mass="12562">MIYEEASTSPLVDPRRIRETYILILVAQTRPDKGVTELYDDPNDVFRIVAVPLYTGYVEATCTNGQGMILHEENRGKKIKCVNPRRFVYEKIDFGDLSSMLEFSRSQIE</sequence>
<evidence type="ECO:0000313" key="1">
    <source>
        <dbReference type="EMBL" id="KAK1125344.1"/>
    </source>
</evidence>
<gene>
    <name evidence="1" type="ORF">K0M31_005714</name>
</gene>
<protein>
    <submittedName>
        <fullName evidence="1">Uncharacterized protein</fullName>
    </submittedName>
</protein>
<evidence type="ECO:0000313" key="2">
    <source>
        <dbReference type="Proteomes" id="UP001177670"/>
    </source>
</evidence>
<organism evidence="1 2">
    <name type="scientific">Melipona bicolor</name>
    <dbReference type="NCBI Taxonomy" id="60889"/>
    <lineage>
        <taxon>Eukaryota</taxon>
        <taxon>Metazoa</taxon>
        <taxon>Ecdysozoa</taxon>
        <taxon>Arthropoda</taxon>
        <taxon>Hexapoda</taxon>
        <taxon>Insecta</taxon>
        <taxon>Pterygota</taxon>
        <taxon>Neoptera</taxon>
        <taxon>Endopterygota</taxon>
        <taxon>Hymenoptera</taxon>
        <taxon>Apocrita</taxon>
        <taxon>Aculeata</taxon>
        <taxon>Apoidea</taxon>
        <taxon>Anthophila</taxon>
        <taxon>Apidae</taxon>
        <taxon>Melipona</taxon>
    </lineage>
</organism>
<comment type="caution">
    <text evidence="1">The sequence shown here is derived from an EMBL/GenBank/DDBJ whole genome shotgun (WGS) entry which is preliminary data.</text>
</comment>
<dbReference type="AlphaFoldDB" id="A0AA40FUP4"/>
<name>A0AA40FUP4_9HYME</name>
<accession>A0AA40FUP4</accession>
<reference evidence="1" key="1">
    <citation type="submission" date="2021-10" db="EMBL/GenBank/DDBJ databases">
        <title>Melipona bicolor Genome sequencing and assembly.</title>
        <authorList>
            <person name="Araujo N.S."/>
            <person name="Arias M.C."/>
        </authorList>
    </citation>
    <scope>NUCLEOTIDE SEQUENCE</scope>
    <source>
        <strain evidence="1">USP_2M_L1-L4_2017</strain>
        <tissue evidence="1">Whole body</tissue>
    </source>
</reference>